<dbReference type="PANTHER" id="PTHR35046:SF26">
    <property type="entry name" value="RNA-DIRECTED DNA POLYMERASE"/>
    <property type="match status" value="1"/>
</dbReference>
<name>A0AA39A6Q8_VITRO</name>
<evidence type="ECO:0000313" key="2">
    <source>
        <dbReference type="Proteomes" id="UP001168098"/>
    </source>
</evidence>
<dbReference type="AlphaFoldDB" id="A0AA39A6Q8"/>
<dbReference type="PANTHER" id="PTHR35046">
    <property type="entry name" value="ZINC KNUCKLE (CCHC-TYPE) FAMILY PROTEIN"/>
    <property type="match status" value="1"/>
</dbReference>
<sequence>MQPLVNIPRLNEEEDWRRTSIFRTRVACQGRLCTLIIDGGSCSNLTSEELVEKLNLKTEDHQNPYQIAWVNDTSILVSSHCLVTFNFSNNFELSVWCDVLPIKAIHIMLGRPWLFDERVQHDGYENTYTLVRNGHKKILHPMKEIPPHKQPKEKLAPLKLEEPSNTLSKKQVKVTRKEEEIINDESRKQEVTELILDQPVEEPKEVVEALEESMLDFPRPNIIMSGGKHEEFAEISFEYREF</sequence>
<organism evidence="1 2">
    <name type="scientific">Vitis rotundifolia</name>
    <name type="common">Muscadine grape</name>
    <dbReference type="NCBI Taxonomy" id="103349"/>
    <lineage>
        <taxon>Eukaryota</taxon>
        <taxon>Viridiplantae</taxon>
        <taxon>Streptophyta</taxon>
        <taxon>Embryophyta</taxon>
        <taxon>Tracheophyta</taxon>
        <taxon>Spermatophyta</taxon>
        <taxon>Magnoliopsida</taxon>
        <taxon>eudicotyledons</taxon>
        <taxon>Gunneridae</taxon>
        <taxon>Pentapetalae</taxon>
        <taxon>rosids</taxon>
        <taxon>Vitales</taxon>
        <taxon>Vitaceae</taxon>
        <taxon>Viteae</taxon>
        <taxon>Vitis</taxon>
    </lineage>
</organism>
<comment type="caution">
    <text evidence="1">The sequence shown here is derived from an EMBL/GenBank/DDBJ whole genome shotgun (WGS) entry which is preliminary data.</text>
</comment>
<protein>
    <submittedName>
        <fullName evidence="1">Uncharacterized protein</fullName>
    </submittedName>
</protein>
<dbReference type="Proteomes" id="UP001168098">
    <property type="component" value="Unassembled WGS sequence"/>
</dbReference>
<reference evidence="1 2" key="1">
    <citation type="journal article" date="2023" name="BMC Biotechnol.">
        <title>Vitis rotundifolia cv Carlos genome sequencing.</title>
        <authorList>
            <person name="Huff M."/>
            <person name="Hulse-Kemp A."/>
            <person name="Scheffler B."/>
            <person name="Youngblood R."/>
            <person name="Simpson S."/>
            <person name="Babiker E."/>
            <person name="Staton M."/>
        </authorList>
    </citation>
    <scope>NUCLEOTIDE SEQUENCE [LARGE SCALE GENOMIC DNA]</scope>
    <source>
        <tissue evidence="1">Leaf</tissue>
    </source>
</reference>
<proteinExistence type="predicted"/>
<gene>
    <name evidence="1" type="ORF">PVL29_003976</name>
</gene>
<dbReference type="CDD" id="cd00303">
    <property type="entry name" value="retropepsin_like"/>
    <property type="match status" value="1"/>
</dbReference>
<keyword evidence="2" id="KW-1185">Reference proteome</keyword>
<evidence type="ECO:0000313" key="1">
    <source>
        <dbReference type="EMBL" id="KAJ9702000.1"/>
    </source>
</evidence>
<dbReference type="Pfam" id="PF08284">
    <property type="entry name" value="RVP_2"/>
    <property type="match status" value="1"/>
</dbReference>
<dbReference type="EMBL" id="JARBHA010000004">
    <property type="protein sequence ID" value="KAJ9702000.1"/>
    <property type="molecule type" value="Genomic_DNA"/>
</dbReference>
<dbReference type="Gene3D" id="2.40.70.10">
    <property type="entry name" value="Acid Proteases"/>
    <property type="match status" value="1"/>
</dbReference>
<dbReference type="InterPro" id="IPR021109">
    <property type="entry name" value="Peptidase_aspartic_dom_sf"/>
</dbReference>
<accession>A0AA39A6Q8</accession>